<dbReference type="RefSeq" id="WP_089917621.1">
    <property type="nucleotide sequence ID" value="NZ_FOBB01000006.1"/>
</dbReference>
<dbReference type="Proteomes" id="UP000198984">
    <property type="component" value="Unassembled WGS sequence"/>
</dbReference>
<proteinExistence type="predicted"/>
<evidence type="ECO:0000313" key="5">
    <source>
        <dbReference type="EMBL" id="SEM80880.1"/>
    </source>
</evidence>
<dbReference type="SUPFAM" id="SSF46689">
    <property type="entry name" value="Homeodomain-like"/>
    <property type="match status" value="2"/>
</dbReference>
<gene>
    <name evidence="5" type="ORF">SAMN04488505_106207</name>
</gene>
<dbReference type="InterPro" id="IPR054015">
    <property type="entry name" value="ExsA-like_N"/>
</dbReference>
<dbReference type="AlphaFoldDB" id="A0A1H8BD68"/>
<dbReference type="InterPro" id="IPR009057">
    <property type="entry name" value="Homeodomain-like_sf"/>
</dbReference>
<keyword evidence="1" id="KW-0805">Transcription regulation</keyword>
<dbReference type="SMART" id="SM00342">
    <property type="entry name" value="HTH_ARAC"/>
    <property type="match status" value="1"/>
</dbReference>
<evidence type="ECO:0000256" key="1">
    <source>
        <dbReference type="ARBA" id="ARBA00023015"/>
    </source>
</evidence>
<dbReference type="PANTHER" id="PTHR43280:SF2">
    <property type="entry name" value="HTH-TYPE TRANSCRIPTIONAL REGULATOR EXSA"/>
    <property type="match status" value="1"/>
</dbReference>
<sequence length="287" mass="32930">MLSRFPTLATEKNDNVLQSATMPFARYKLAATAHKATNFITEHTLLFVIQGHKLLHFEDFTHTAEGGHLMFMKRGIYTMSEYIPEGVAYEALLLFFTDDFLKKFLHTYNLTTTQAAPTPSHLIIPTTELLDSFKMQFLDYFGKTVEGLDTILQLKLQELLLLLLAGPHKQQVLAFLQSIAFGQPLDIDYIVRTHLFQPLSVEELAKLSGRSLASFKRDFQHKYNCPPKKWINEQRLAHARVLLQHTDKQVSEIAMECGFENIPHFIRIFKQEYGTTPNSDRAKKAIV</sequence>
<dbReference type="InterPro" id="IPR018062">
    <property type="entry name" value="HTH_AraC-typ_CS"/>
</dbReference>
<name>A0A1H8BD68_9BACT</name>
<keyword evidence="6" id="KW-1185">Reference proteome</keyword>
<organism evidence="5 6">
    <name type="scientific">Chitinophaga rupis</name>
    <dbReference type="NCBI Taxonomy" id="573321"/>
    <lineage>
        <taxon>Bacteria</taxon>
        <taxon>Pseudomonadati</taxon>
        <taxon>Bacteroidota</taxon>
        <taxon>Chitinophagia</taxon>
        <taxon>Chitinophagales</taxon>
        <taxon>Chitinophagaceae</taxon>
        <taxon>Chitinophaga</taxon>
    </lineage>
</organism>
<dbReference type="PANTHER" id="PTHR43280">
    <property type="entry name" value="ARAC-FAMILY TRANSCRIPTIONAL REGULATOR"/>
    <property type="match status" value="1"/>
</dbReference>
<dbReference type="InterPro" id="IPR018060">
    <property type="entry name" value="HTH_AraC"/>
</dbReference>
<dbReference type="InterPro" id="IPR020449">
    <property type="entry name" value="Tscrpt_reg_AraC-type_HTH"/>
</dbReference>
<evidence type="ECO:0000256" key="2">
    <source>
        <dbReference type="ARBA" id="ARBA00023125"/>
    </source>
</evidence>
<dbReference type="PROSITE" id="PS00041">
    <property type="entry name" value="HTH_ARAC_FAMILY_1"/>
    <property type="match status" value="1"/>
</dbReference>
<dbReference type="Pfam" id="PF12833">
    <property type="entry name" value="HTH_18"/>
    <property type="match status" value="1"/>
</dbReference>
<feature type="domain" description="HTH araC/xylS-type" evidence="4">
    <location>
        <begin position="185"/>
        <end position="283"/>
    </location>
</feature>
<keyword evidence="3" id="KW-0804">Transcription</keyword>
<evidence type="ECO:0000259" key="4">
    <source>
        <dbReference type="PROSITE" id="PS01124"/>
    </source>
</evidence>
<evidence type="ECO:0000256" key="3">
    <source>
        <dbReference type="ARBA" id="ARBA00023163"/>
    </source>
</evidence>
<dbReference type="PRINTS" id="PR00032">
    <property type="entry name" value="HTHARAC"/>
</dbReference>
<keyword evidence="2" id="KW-0238">DNA-binding</keyword>
<reference evidence="5 6" key="1">
    <citation type="submission" date="2016-10" db="EMBL/GenBank/DDBJ databases">
        <authorList>
            <person name="de Groot N.N."/>
        </authorList>
    </citation>
    <scope>NUCLEOTIDE SEQUENCE [LARGE SCALE GENOMIC DNA]</scope>
    <source>
        <strain evidence="5 6">DSM 21039</strain>
    </source>
</reference>
<dbReference type="OrthoDB" id="4480133at2"/>
<dbReference type="EMBL" id="FOBB01000006">
    <property type="protein sequence ID" value="SEM80880.1"/>
    <property type="molecule type" value="Genomic_DNA"/>
</dbReference>
<evidence type="ECO:0000313" key="6">
    <source>
        <dbReference type="Proteomes" id="UP000198984"/>
    </source>
</evidence>
<accession>A0A1H8BD68</accession>
<dbReference type="Gene3D" id="1.10.10.60">
    <property type="entry name" value="Homeodomain-like"/>
    <property type="match status" value="1"/>
</dbReference>
<dbReference type="PROSITE" id="PS01124">
    <property type="entry name" value="HTH_ARAC_FAMILY_2"/>
    <property type="match status" value="1"/>
</dbReference>
<dbReference type="GO" id="GO:0043565">
    <property type="term" value="F:sequence-specific DNA binding"/>
    <property type="evidence" value="ECO:0007669"/>
    <property type="project" value="InterPro"/>
</dbReference>
<dbReference type="STRING" id="573321.SAMN04488505_106207"/>
<dbReference type="Pfam" id="PF22200">
    <property type="entry name" value="ExsA_N"/>
    <property type="match status" value="1"/>
</dbReference>
<dbReference type="GO" id="GO:0003700">
    <property type="term" value="F:DNA-binding transcription factor activity"/>
    <property type="evidence" value="ECO:0007669"/>
    <property type="project" value="InterPro"/>
</dbReference>
<protein>
    <submittedName>
        <fullName evidence="5">Transcriptional regulator, AraC family</fullName>
    </submittedName>
</protein>